<name>A0A8J6A621_GALPY</name>
<dbReference type="OrthoDB" id="9049620at2759"/>
<dbReference type="PROSITE" id="PS50188">
    <property type="entry name" value="B302_SPRY"/>
    <property type="match status" value="1"/>
</dbReference>
<dbReference type="PRINTS" id="PR01407">
    <property type="entry name" value="BUTYPHLNCDUF"/>
</dbReference>
<sequence>MSEPFFPRMCPWKAATLGTVPVLLLLLTGISYAGWKQHHAKESAIVKKKKELEEREQARSEKEAALQKRGKLKEELDRRKALYDADWKKALIYPDWRKEHFTLVKMTLNHEGKDNGTEDPAPSDKQGDNNLITLNQEGITSGRFYWEVDVKDKEEWTLGVYEDSSKRSGVPEDSQKKKFRILERKGNKYRVLSYCLQDISHEESAEVLMCPDKIMVFLDYEDSDISFYNMSDGNHIFSFTKVSFSGSLCPYFKLKCTDLSRNAKE</sequence>
<dbReference type="InterPro" id="IPR013320">
    <property type="entry name" value="ConA-like_dom_sf"/>
</dbReference>
<evidence type="ECO:0000256" key="1">
    <source>
        <dbReference type="SAM" id="Coils"/>
    </source>
</evidence>
<organism evidence="3 4">
    <name type="scientific">Galemys pyrenaicus</name>
    <name type="common">Iberian desman</name>
    <name type="synonym">Pyrenean desman</name>
    <dbReference type="NCBI Taxonomy" id="202257"/>
    <lineage>
        <taxon>Eukaryota</taxon>
        <taxon>Metazoa</taxon>
        <taxon>Chordata</taxon>
        <taxon>Craniata</taxon>
        <taxon>Vertebrata</taxon>
        <taxon>Euteleostomi</taxon>
        <taxon>Mammalia</taxon>
        <taxon>Eutheria</taxon>
        <taxon>Laurasiatheria</taxon>
        <taxon>Eulipotyphla</taxon>
        <taxon>Talpidae</taxon>
        <taxon>Galemys</taxon>
    </lineage>
</organism>
<proteinExistence type="predicted"/>
<gene>
    <name evidence="3" type="ORF">J0S82_019052</name>
</gene>
<feature type="coiled-coil region" evidence="1">
    <location>
        <begin position="41"/>
        <end position="75"/>
    </location>
</feature>
<dbReference type="EMBL" id="JAGFMF010012226">
    <property type="protein sequence ID" value="KAG8505789.1"/>
    <property type="molecule type" value="Genomic_DNA"/>
</dbReference>
<dbReference type="InterPro" id="IPR003877">
    <property type="entry name" value="SPRY_dom"/>
</dbReference>
<accession>A0A8J6A621</accession>
<dbReference type="SMART" id="SM00449">
    <property type="entry name" value="SPRY"/>
    <property type="match status" value="1"/>
</dbReference>
<dbReference type="AlphaFoldDB" id="A0A8J6A621"/>
<reference evidence="3" key="1">
    <citation type="journal article" date="2021" name="Evol. Appl.">
        <title>The genome of the Pyrenean desman and the effects of bottlenecks and inbreeding on the genomic landscape of an endangered species.</title>
        <authorList>
            <person name="Escoda L."/>
            <person name="Castresana J."/>
        </authorList>
    </citation>
    <scope>NUCLEOTIDE SEQUENCE</scope>
    <source>
        <strain evidence="3">IBE-C5619</strain>
    </source>
</reference>
<dbReference type="InterPro" id="IPR001870">
    <property type="entry name" value="B30.2/SPRY"/>
</dbReference>
<comment type="caution">
    <text evidence="3">The sequence shown here is derived from an EMBL/GenBank/DDBJ whole genome shotgun (WGS) entry which is preliminary data.</text>
</comment>
<dbReference type="SUPFAM" id="SSF49899">
    <property type="entry name" value="Concanavalin A-like lectins/glucanases"/>
    <property type="match status" value="1"/>
</dbReference>
<dbReference type="Gene3D" id="2.60.120.920">
    <property type="match status" value="1"/>
</dbReference>
<dbReference type="InterPro" id="IPR003879">
    <property type="entry name" value="Butyrophylin_SPRY"/>
</dbReference>
<evidence type="ECO:0000313" key="4">
    <source>
        <dbReference type="Proteomes" id="UP000700334"/>
    </source>
</evidence>
<dbReference type="Proteomes" id="UP000700334">
    <property type="component" value="Unassembled WGS sequence"/>
</dbReference>
<keyword evidence="4" id="KW-1185">Reference proteome</keyword>
<feature type="domain" description="B30.2/SPRY" evidence="2">
    <location>
        <begin position="70"/>
        <end position="265"/>
    </location>
</feature>
<evidence type="ECO:0000259" key="2">
    <source>
        <dbReference type="PROSITE" id="PS50188"/>
    </source>
</evidence>
<protein>
    <submittedName>
        <fullName evidence="3">Butyrophilin-like protein 1</fullName>
    </submittedName>
</protein>
<dbReference type="InterPro" id="IPR043136">
    <property type="entry name" value="B30.2/SPRY_sf"/>
</dbReference>
<dbReference type="Pfam" id="PF00622">
    <property type="entry name" value="SPRY"/>
    <property type="match status" value="1"/>
</dbReference>
<dbReference type="InterPro" id="IPR050143">
    <property type="entry name" value="TRIM/RBCC"/>
</dbReference>
<evidence type="ECO:0000313" key="3">
    <source>
        <dbReference type="EMBL" id="KAG8505789.1"/>
    </source>
</evidence>
<keyword evidence="1" id="KW-0175">Coiled coil</keyword>
<dbReference type="PANTHER" id="PTHR24103">
    <property type="entry name" value="E3 UBIQUITIN-PROTEIN LIGASE TRIM"/>
    <property type="match status" value="1"/>
</dbReference>